<organism evidence="3 4">
    <name type="scientific">Microbacterium arthrosphaerae</name>
    <dbReference type="NCBI Taxonomy" id="792652"/>
    <lineage>
        <taxon>Bacteria</taxon>
        <taxon>Bacillati</taxon>
        <taxon>Actinomycetota</taxon>
        <taxon>Actinomycetes</taxon>
        <taxon>Micrococcales</taxon>
        <taxon>Microbacteriaceae</taxon>
        <taxon>Microbacterium</taxon>
    </lineage>
</organism>
<dbReference type="Proteomes" id="UP001283109">
    <property type="component" value="Unassembled WGS sequence"/>
</dbReference>
<evidence type="ECO:0000313" key="4">
    <source>
        <dbReference type="Proteomes" id="UP001283109"/>
    </source>
</evidence>
<evidence type="ECO:0000259" key="2">
    <source>
        <dbReference type="Pfam" id="PF25355"/>
    </source>
</evidence>
<dbReference type="EMBL" id="JAWQEV010000001">
    <property type="protein sequence ID" value="MDW4571190.1"/>
    <property type="molecule type" value="Genomic_DNA"/>
</dbReference>
<gene>
    <name evidence="3" type="ORF">R8Z58_00180</name>
</gene>
<evidence type="ECO:0000256" key="1">
    <source>
        <dbReference type="SAM" id="MobiDB-lite"/>
    </source>
</evidence>
<accession>A0ABU4GXR0</accession>
<comment type="caution">
    <text evidence="3">The sequence shown here is derived from an EMBL/GenBank/DDBJ whole genome shotgun (WGS) entry which is preliminary data.</text>
</comment>
<dbReference type="RefSeq" id="WP_318351747.1">
    <property type="nucleotide sequence ID" value="NZ_JAWQEV010000001.1"/>
</dbReference>
<proteinExistence type="predicted"/>
<sequence length="122" mass="13236">MAELIYGTEGEPIHIPEHLLAHVKVVVTAKLRRNESFMMTWRHADGTGRSAVWLQPSIPLRFVFDDAEAPAIDHQLLQALAAAANSNGGLVLDLGEAGSRTRPARMPQPHADAFPRVAQPAA</sequence>
<name>A0ABU4GXR0_9MICO</name>
<reference evidence="3 4" key="1">
    <citation type="submission" date="2023-11" db="EMBL/GenBank/DDBJ databases">
        <title>Draft genome sequence of Microbacterium arthrosphaerae JCM 30492.</title>
        <authorList>
            <person name="Zhang G."/>
            <person name="Ding Y."/>
        </authorList>
    </citation>
    <scope>NUCLEOTIDE SEQUENCE [LARGE SCALE GENOMIC DNA]</scope>
    <source>
        <strain evidence="3 4">JCM 30492</strain>
    </source>
</reference>
<feature type="domain" description="DUF7882" evidence="2">
    <location>
        <begin position="1"/>
        <end position="92"/>
    </location>
</feature>
<protein>
    <recommendedName>
        <fullName evidence="2">DUF7882 domain-containing protein</fullName>
    </recommendedName>
</protein>
<keyword evidence="4" id="KW-1185">Reference proteome</keyword>
<dbReference type="InterPro" id="IPR057204">
    <property type="entry name" value="DUF7882"/>
</dbReference>
<dbReference type="Pfam" id="PF25355">
    <property type="entry name" value="DUF7882"/>
    <property type="match status" value="1"/>
</dbReference>
<feature type="region of interest" description="Disordered" evidence="1">
    <location>
        <begin position="99"/>
        <end position="122"/>
    </location>
</feature>
<evidence type="ECO:0000313" key="3">
    <source>
        <dbReference type="EMBL" id="MDW4571190.1"/>
    </source>
</evidence>